<dbReference type="RefSeq" id="WP_049642906.1">
    <property type="nucleotide sequence ID" value="NZ_LFTY01000002.1"/>
</dbReference>
<dbReference type="OrthoDB" id="7841298at2"/>
<evidence type="ECO:0000256" key="1">
    <source>
        <dbReference type="SAM" id="SignalP"/>
    </source>
</evidence>
<dbReference type="AlphaFoldDB" id="A0A0J9E5R5"/>
<comment type="caution">
    <text evidence="3">The sequence shown here is derived from an EMBL/GenBank/DDBJ whole genome shotgun (WGS) entry which is preliminary data.</text>
</comment>
<name>A0A0J9E5R5_9RHOB</name>
<keyword evidence="1" id="KW-0732">Signal</keyword>
<keyword evidence="4" id="KW-1185">Reference proteome</keyword>
<accession>A0A0J9E5R5</accession>
<gene>
    <name evidence="3" type="ORF">AIOL_002084</name>
</gene>
<organism evidence="3 4">
    <name type="scientific">Candidatus Rhodobacter oscarellae</name>
    <dbReference type="NCBI Taxonomy" id="1675527"/>
    <lineage>
        <taxon>Bacteria</taxon>
        <taxon>Pseudomonadati</taxon>
        <taxon>Pseudomonadota</taxon>
        <taxon>Alphaproteobacteria</taxon>
        <taxon>Rhodobacterales</taxon>
        <taxon>Rhodobacter group</taxon>
        <taxon>Rhodobacter</taxon>
    </lineage>
</organism>
<dbReference type="Proteomes" id="UP000037178">
    <property type="component" value="Unassembled WGS sequence"/>
</dbReference>
<proteinExistence type="predicted"/>
<feature type="domain" description="DUF2059" evidence="2">
    <location>
        <begin position="95"/>
        <end position="139"/>
    </location>
</feature>
<dbReference type="EMBL" id="LFTY01000002">
    <property type="protein sequence ID" value="KMW57124.1"/>
    <property type="molecule type" value="Genomic_DNA"/>
</dbReference>
<dbReference type="InterPro" id="IPR018637">
    <property type="entry name" value="DUF2059"/>
</dbReference>
<evidence type="ECO:0000313" key="3">
    <source>
        <dbReference type="EMBL" id="KMW57124.1"/>
    </source>
</evidence>
<feature type="chain" id="PRO_5005318404" description="DUF2059 domain-containing protein" evidence="1">
    <location>
        <begin position="18"/>
        <end position="278"/>
    </location>
</feature>
<evidence type="ECO:0000259" key="2">
    <source>
        <dbReference type="Pfam" id="PF09832"/>
    </source>
</evidence>
<dbReference type="PATRIC" id="fig|1675527.3.peg.2198"/>
<sequence length="278" mass="29643">MLRFLAAAALSVLSVLAPLTAARAQSVAPIDTLYRALGLPEIVEIMREEGLGHGADMRADLLGGAGGARWDALVSAIYDADRMADTLRSRMDIVLAAEDLAPMIAFFTSDLGQEIIALEVSARRAFLEPDIEQASKDAVARMAADQDARLTLIEALTDKADLIDSNVVGALNSNFAFYTGLAEGGGLPGALTEEEILADVWSQEPDIRSDTTEWLLSYLTLAYAPLSDAELNAYIAFFETDAGVALNEAIFAAFDEMFVDISRALGQAAAGFMVGEEL</sequence>
<dbReference type="Pfam" id="PF09832">
    <property type="entry name" value="DUF2059"/>
    <property type="match status" value="1"/>
</dbReference>
<feature type="signal peptide" evidence="1">
    <location>
        <begin position="1"/>
        <end position="17"/>
    </location>
</feature>
<dbReference type="STRING" id="1675527.AIOL_002084"/>
<reference evidence="3 4" key="1">
    <citation type="submission" date="2015-06" db="EMBL/GenBank/DDBJ databases">
        <title>Draft genome sequence of an Alphaproteobacteria species associated to the Mediterranean sponge Oscarella lobularis.</title>
        <authorList>
            <person name="Jourda C."/>
            <person name="Santini S."/>
            <person name="Claverie J.-M."/>
        </authorList>
    </citation>
    <scope>NUCLEOTIDE SEQUENCE [LARGE SCALE GENOMIC DNA]</scope>
    <source>
        <strain evidence="3">IGS</strain>
    </source>
</reference>
<evidence type="ECO:0000313" key="4">
    <source>
        <dbReference type="Proteomes" id="UP000037178"/>
    </source>
</evidence>
<protein>
    <recommendedName>
        <fullName evidence="2">DUF2059 domain-containing protein</fullName>
    </recommendedName>
</protein>